<keyword evidence="2 5" id="KW-0812">Transmembrane</keyword>
<proteinExistence type="predicted"/>
<feature type="domain" description="EamA" evidence="6">
    <location>
        <begin position="153"/>
        <end position="288"/>
    </location>
</feature>
<evidence type="ECO:0000256" key="4">
    <source>
        <dbReference type="ARBA" id="ARBA00023136"/>
    </source>
</evidence>
<feature type="transmembrane region" description="Helical" evidence="5">
    <location>
        <begin position="152"/>
        <end position="171"/>
    </location>
</feature>
<evidence type="ECO:0000313" key="7">
    <source>
        <dbReference type="EMBL" id="MFC4987429.1"/>
    </source>
</evidence>
<evidence type="ECO:0000259" key="6">
    <source>
        <dbReference type="Pfam" id="PF00892"/>
    </source>
</evidence>
<dbReference type="RefSeq" id="WP_224829704.1">
    <property type="nucleotide sequence ID" value="NZ_JAIVEF010000025.1"/>
</dbReference>
<keyword evidence="8" id="KW-1185">Reference proteome</keyword>
<dbReference type="InterPro" id="IPR000620">
    <property type="entry name" value="EamA_dom"/>
</dbReference>
<evidence type="ECO:0000256" key="3">
    <source>
        <dbReference type="ARBA" id="ARBA00022989"/>
    </source>
</evidence>
<evidence type="ECO:0000313" key="8">
    <source>
        <dbReference type="Proteomes" id="UP001595925"/>
    </source>
</evidence>
<keyword evidence="3 5" id="KW-1133">Transmembrane helix</keyword>
<evidence type="ECO:0000256" key="1">
    <source>
        <dbReference type="ARBA" id="ARBA00004141"/>
    </source>
</evidence>
<reference evidence="7 8" key="1">
    <citation type="journal article" date="2019" name="Int. J. Syst. Evol. Microbiol.">
        <title>The Global Catalogue of Microorganisms (GCM) 10K type strain sequencing project: providing services to taxonomists for standard genome sequencing and annotation.</title>
        <authorList>
            <consortium name="The Broad Institute Genomics Platform"/>
            <consortium name="The Broad Institute Genome Sequencing Center for Infectious Disease"/>
            <person name="Wu L."/>
            <person name="Ma J."/>
        </authorList>
    </citation>
    <scope>NUCLEOTIDE SEQUENCE [LARGE SCALE GENOMIC DNA]</scope>
    <source>
        <strain evidence="7 8">CGMCC 1.15824</strain>
    </source>
</reference>
<accession>A0ABD5QEC0</accession>
<feature type="transmembrane region" description="Helical" evidence="5">
    <location>
        <begin position="123"/>
        <end position="140"/>
    </location>
</feature>
<organism evidence="7 8">
    <name type="scientific">Saliphagus infecundisoli</name>
    <dbReference type="NCBI Taxonomy" id="1849069"/>
    <lineage>
        <taxon>Archaea</taxon>
        <taxon>Methanobacteriati</taxon>
        <taxon>Methanobacteriota</taxon>
        <taxon>Stenosarchaea group</taxon>
        <taxon>Halobacteria</taxon>
        <taxon>Halobacteriales</taxon>
        <taxon>Natrialbaceae</taxon>
        <taxon>Saliphagus</taxon>
    </lineage>
</organism>
<dbReference type="InterPro" id="IPR037185">
    <property type="entry name" value="EmrE-like"/>
</dbReference>
<comment type="caution">
    <text evidence="7">The sequence shown here is derived from an EMBL/GenBank/DDBJ whole genome shotgun (WGS) entry which is preliminary data.</text>
</comment>
<comment type="subcellular location">
    <subcellularLocation>
        <location evidence="1">Membrane</location>
        <topology evidence="1">Multi-pass membrane protein</topology>
    </subcellularLocation>
</comment>
<feature type="transmembrane region" description="Helical" evidence="5">
    <location>
        <begin position="272"/>
        <end position="288"/>
    </location>
</feature>
<keyword evidence="4 5" id="KW-0472">Membrane</keyword>
<feature type="transmembrane region" description="Helical" evidence="5">
    <location>
        <begin position="66"/>
        <end position="88"/>
    </location>
</feature>
<feature type="transmembrane region" description="Helical" evidence="5">
    <location>
        <begin position="94"/>
        <end position="116"/>
    </location>
</feature>
<sequence>MSSQKDLLLFVLLSVIWGSGFVIVKTGQQYFPPVFYAALCFDVTAIGLFLYVRIQENQWRPKTRQSWFAIVSIGLFTITIYNTFFFIGQRSAPSAVGAILLSFIPVLTAILARGLVPDERFTAVDIGGILVGLVGVGLIIRPSPETLATGDVGRLLILVAAASNALGAVLVQRIDPPEPTSVILAWAILPGGVALHLVSLFIVRELYENIIITLHSVLAVAYIAVLVNVIGYIIFFTLLKRRGAFEVSLVNYLQPISAAIIGWFVLSEQLDTITIFGFFVILAGFALMKRDQIQTLLH</sequence>
<feature type="transmembrane region" description="Helical" evidence="5">
    <location>
        <begin position="183"/>
        <end position="204"/>
    </location>
</feature>
<dbReference type="Proteomes" id="UP001595925">
    <property type="component" value="Unassembled WGS sequence"/>
</dbReference>
<dbReference type="InterPro" id="IPR050638">
    <property type="entry name" value="AA-Vitamin_Transporters"/>
</dbReference>
<protein>
    <submittedName>
        <fullName evidence="7">DMT family transporter</fullName>
    </submittedName>
</protein>
<feature type="transmembrane region" description="Helical" evidence="5">
    <location>
        <begin position="210"/>
        <end position="235"/>
    </location>
</feature>
<dbReference type="GO" id="GO:0016020">
    <property type="term" value="C:membrane"/>
    <property type="evidence" value="ECO:0007669"/>
    <property type="project" value="UniProtKB-SubCell"/>
</dbReference>
<name>A0ABD5QEC0_9EURY</name>
<feature type="transmembrane region" description="Helical" evidence="5">
    <location>
        <begin position="247"/>
        <end position="266"/>
    </location>
</feature>
<dbReference type="AlphaFoldDB" id="A0ABD5QEC0"/>
<dbReference type="PANTHER" id="PTHR32322:SF2">
    <property type="entry name" value="EAMA DOMAIN-CONTAINING PROTEIN"/>
    <property type="match status" value="1"/>
</dbReference>
<evidence type="ECO:0000256" key="5">
    <source>
        <dbReference type="SAM" id="Phobius"/>
    </source>
</evidence>
<dbReference type="PANTHER" id="PTHR32322">
    <property type="entry name" value="INNER MEMBRANE TRANSPORTER"/>
    <property type="match status" value="1"/>
</dbReference>
<feature type="transmembrane region" description="Helical" evidence="5">
    <location>
        <begin position="7"/>
        <end position="24"/>
    </location>
</feature>
<dbReference type="EMBL" id="JBHSJG010000024">
    <property type="protein sequence ID" value="MFC4987429.1"/>
    <property type="molecule type" value="Genomic_DNA"/>
</dbReference>
<dbReference type="Pfam" id="PF00892">
    <property type="entry name" value="EamA"/>
    <property type="match status" value="2"/>
</dbReference>
<feature type="transmembrane region" description="Helical" evidence="5">
    <location>
        <begin position="30"/>
        <end position="54"/>
    </location>
</feature>
<gene>
    <name evidence="7" type="ORF">ACFPFO_06575</name>
</gene>
<evidence type="ECO:0000256" key="2">
    <source>
        <dbReference type="ARBA" id="ARBA00022692"/>
    </source>
</evidence>
<dbReference type="SUPFAM" id="SSF103481">
    <property type="entry name" value="Multidrug resistance efflux transporter EmrE"/>
    <property type="match status" value="2"/>
</dbReference>
<feature type="domain" description="EamA" evidence="6">
    <location>
        <begin position="7"/>
        <end position="140"/>
    </location>
</feature>